<comment type="caution">
    <text evidence="1">The sequence shown here is derived from an EMBL/GenBank/DDBJ whole genome shotgun (WGS) entry which is preliminary data.</text>
</comment>
<dbReference type="Proteomes" id="UP000054815">
    <property type="component" value="Unassembled WGS sequence"/>
</dbReference>
<evidence type="ECO:0000313" key="2">
    <source>
        <dbReference type="Proteomes" id="UP000054815"/>
    </source>
</evidence>
<dbReference type="AlphaFoldDB" id="A0A0V0XJY8"/>
<evidence type="ECO:0000313" key="1">
    <source>
        <dbReference type="EMBL" id="KRX88180.1"/>
    </source>
</evidence>
<proteinExistence type="predicted"/>
<sequence length="89" mass="10018">MTQHVYDRLPCKPGCACHRCMVLVQGIEGRRCHITWPKVKYTGMGSADYICPRSDIQPSSCMLIKCSVSFIAQQAVRYNTTNNTAQYQG</sequence>
<organism evidence="1 2">
    <name type="scientific">Trichinella pseudospiralis</name>
    <name type="common">Parasitic roundworm</name>
    <dbReference type="NCBI Taxonomy" id="6337"/>
    <lineage>
        <taxon>Eukaryota</taxon>
        <taxon>Metazoa</taxon>
        <taxon>Ecdysozoa</taxon>
        <taxon>Nematoda</taxon>
        <taxon>Enoplea</taxon>
        <taxon>Dorylaimia</taxon>
        <taxon>Trichinellida</taxon>
        <taxon>Trichinellidae</taxon>
        <taxon>Trichinella</taxon>
    </lineage>
</organism>
<dbReference type="EMBL" id="JYDU01000247">
    <property type="protein sequence ID" value="KRX88180.1"/>
    <property type="molecule type" value="Genomic_DNA"/>
</dbReference>
<accession>A0A0V0XJY8</accession>
<gene>
    <name evidence="1" type="ORF">T4E_3113</name>
</gene>
<reference evidence="1 2" key="1">
    <citation type="submission" date="2015-01" db="EMBL/GenBank/DDBJ databases">
        <title>Evolution of Trichinella species and genotypes.</title>
        <authorList>
            <person name="Korhonen P.K."/>
            <person name="Edoardo P."/>
            <person name="Giuseppe L.R."/>
            <person name="Gasser R.B."/>
        </authorList>
    </citation>
    <scope>NUCLEOTIDE SEQUENCE [LARGE SCALE GENOMIC DNA]</scope>
    <source>
        <strain evidence="1">ISS141</strain>
    </source>
</reference>
<protein>
    <submittedName>
        <fullName evidence="1">Uncharacterized protein</fullName>
    </submittedName>
</protein>
<name>A0A0V0XJY8_TRIPS</name>